<accession>A0A368BPS4</accession>
<gene>
    <name evidence="2" type="ORF">DBW97_00760</name>
</gene>
<sequence length="182" mass="20734">MIGQVVNIFIYLILFLFIVDLTKSDRYNKVARAIKMILLPVLLLFDRMYFKNLNVGLLLAAILLYWAFSFYMIPDLGILGTLNLAVFKVCMTLIGIMKFLIIGGVILSWVYMFGMYVSNSFTALLQQLYEAIVSVFRNIIPPTAGFDLSPLIAFFILQLSERALSILLLEIIPRISSNYINI</sequence>
<feature type="transmembrane region" description="Helical" evidence="1">
    <location>
        <begin position="85"/>
        <end position="111"/>
    </location>
</feature>
<protein>
    <submittedName>
        <fullName evidence="2">YggT family protein</fullName>
    </submittedName>
</protein>
<feature type="transmembrane region" description="Helical" evidence="1">
    <location>
        <begin position="6"/>
        <end position="21"/>
    </location>
</feature>
<dbReference type="EMBL" id="QOPD01000001">
    <property type="protein sequence ID" value="RCL39290.1"/>
    <property type="molecule type" value="Genomic_DNA"/>
</dbReference>
<dbReference type="GO" id="GO:0016020">
    <property type="term" value="C:membrane"/>
    <property type="evidence" value="ECO:0007669"/>
    <property type="project" value="InterPro"/>
</dbReference>
<proteinExistence type="predicted"/>
<evidence type="ECO:0000256" key="1">
    <source>
        <dbReference type="SAM" id="Phobius"/>
    </source>
</evidence>
<dbReference type="Proteomes" id="UP000252147">
    <property type="component" value="Unassembled WGS sequence"/>
</dbReference>
<reference evidence="2 3" key="1">
    <citation type="journal article" date="2018" name="Microbiome">
        <title>Fine metagenomic profile of the Mediterranean stratified and mixed water columns revealed by assembly and recruitment.</title>
        <authorList>
            <person name="Haro-Moreno J.M."/>
            <person name="Lopez-Perez M."/>
            <person name="De La Torre J.R."/>
            <person name="Picazo A."/>
            <person name="Camacho A."/>
            <person name="Rodriguez-Valera F."/>
        </authorList>
    </citation>
    <scope>NUCLEOTIDE SEQUENCE [LARGE SCALE GENOMIC DNA]</scope>
    <source>
        <strain evidence="2">MED-G83</strain>
    </source>
</reference>
<evidence type="ECO:0000313" key="2">
    <source>
        <dbReference type="EMBL" id="RCL39290.1"/>
    </source>
</evidence>
<keyword evidence="1" id="KW-0812">Transmembrane</keyword>
<feature type="transmembrane region" description="Helical" evidence="1">
    <location>
        <begin position="56"/>
        <end position="73"/>
    </location>
</feature>
<dbReference type="Pfam" id="PF02325">
    <property type="entry name" value="CCB3_YggT"/>
    <property type="match status" value="1"/>
</dbReference>
<comment type="caution">
    <text evidence="2">The sequence shown here is derived from an EMBL/GenBank/DDBJ whole genome shotgun (WGS) entry which is preliminary data.</text>
</comment>
<keyword evidence="1" id="KW-1133">Transmembrane helix</keyword>
<dbReference type="AlphaFoldDB" id="A0A368BPS4"/>
<dbReference type="InterPro" id="IPR003425">
    <property type="entry name" value="CCB3/YggT"/>
</dbReference>
<organism evidence="2 3">
    <name type="scientific">SAR86 cluster bacterium</name>
    <dbReference type="NCBI Taxonomy" id="2030880"/>
    <lineage>
        <taxon>Bacteria</taxon>
        <taxon>Pseudomonadati</taxon>
        <taxon>Pseudomonadota</taxon>
        <taxon>Gammaproteobacteria</taxon>
        <taxon>SAR86 cluster</taxon>
    </lineage>
</organism>
<keyword evidence="1" id="KW-0472">Membrane</keyword>
<evidence type="ECO:0000313" key="3">
    <source>
        <dbReference type="Proteomes" id="UP000252147"/>
    </source>
</evidence>
<name>A0A368BPS4_9GAMM</name>